<protein>
    <submittedName>
        <fullName evidence="1">Uncharacterized protein</fullName>
    </submittedName>
</protein>
<name>A0A0N8GL31_9CHLR</name>
<sequence>MVPEFLTHYYEASIGPFVSLSDLSDEDAEEVLEMLREEAKVFASRRPEEYLESRWGIETLLRHLFMQKGGQPRRAHPHYMVLGECPWLKSWYPKGRELQIPLSYFPREVISFTYGDTFPAMRTKDGKPYRGRIYMLDELPALIEEFGLPQDWNADGQFGPERYIEAHIWDNAPIVRFMTESQHIVF</sequence>
<dbReference type="AlphaFoldDB" id="A0A0N8GL31"/>
<organism evidence="1 2">
    <name type="scientific">Ornatilinea apprima</name>
    <dbReference type="NCBI Taxonomy" id="1134406"/>
    <lineage>
        <taxon>Bacteria</taxon>
        <taxon>Bacillati</taxon>
        <taxon>Chloroflexota</taxon>
        <taxon>Anaerolineae</taxon>
        <taxon>Anaerolineales</taxon>
        <taxon>Anaerolineaceae</taxon>
        <taxon>Ornatilinea</taxon>
    </lineage>
</organism>
<comment type="caution">
    <text evidence="1">The sequence shown here is derived from an EMBL/GenBank/DDBJ whole genome shotgun (WGS) entry which is preliminary data.</text>
</comment>
<evidence type="ECO:0000313" key="1">
    <source>
        <dbReference type="EMBL" id="KPL71362.1"/>
    </source>
</evidence>
<dbReference type="OrthoDB" id="510867at2"/>
<proteinExistence type="predicted"/>
<dbReference type="Proteomes" id="UP000050417">
    <property type="component" value="Unassembled WGS sequence"/>
</dbReference>
<dbReference type="STRING" id="1134406.ADN00_16780"/>
<keyword evidence="2" id="KW-1185">Reference proteome</keyword>
<reference evidence="1 2" key="1">
    <citation type="submission" date="2015-07" db="EMBL/GenBank/DDBJ databases">
        <title>Genome sequence of Ornatilinea apprima DSM 23815.</title>
        <authorList>
            <person name="Hemp J."/>
            <person name="Ward L.M."/>
            <person name="Pace L.A."/>
            <person name="Fischer W.W."/>
        </authorList>
    </citation>
    <scope>NUCLEOTIDE SEQUENCE [LARGE SCALE GENOMIC DNA]</scope>
    <source>
        <strain evidence="1 2">P3M-1</strain>
    </source>
</reference>
<evidence type="ECO:0000313" key="2">
    <source>
        <dbReference type="Proteomes" id="UP000050417"/>
    </source>
</evidence>
<gene>
    <name evidence="1" type="ORF">ADN00_16780</name>
</gene>
<dbReference type="EMBL" id="LGCL01000041">
    <property type="protein sequence ID" value="KPL71362.1"/>
    <property type="molecule type" value="Genomic_DNA"/>
</dbReference>
<accession>A0A0N8GL31</accession>